<accession>A0A0C3NP01</accession>
<feature type="compositionally biased region" description="Polar residues" evidence="1">
    <location>
        <begin position="217"/>
        <end position="227"/>
    </location>
</feature>
<keyword evidence="3" id="KW-1185">Reference proteome</keyword>
<dbReference type="EMBL" id="KN840510">
    <property type="protein sequence ID" value="KIP06814.1"/>
    <property type="molecule type" value="Genomic_DNA"/>
</dbReference>
<feature type="compositionally biased region" description="Basic residues" evidence="1">
    <location>
        <begin position="67"/>
        <end position="76"/>
    </location>
</feature>
<name>A0A0C3NP01_PHLG1</name>
<protein>
    <submittedName>
        <fullName evidence="2">Uncharacterized protein</fullName>
    </submittedName>
</protein>
<sequence length="235" mass="25618">MFAPLCPRRRAQLLPRIPCVLAPCSHSRLSGKASTGITPHTESPHSPPPHLLHIPSAVPQPSDISHRNRREGRKPRPPPSTAPLDHFLSDACAQIHVDSGAEGRKSETEAPFFSLLPDLRGDLLPPRPLAFATTPFLCVPVMRLSRTSPSSRCVLVVPERPFAEGSAIYCKWCRCTAWLHTAAALHPRSSAVLISARLRGAHAPLRSRPRANRPRGDTSNSGPTERNTVVPLRTA</sequence>
<evidence type="ECO:0000256" key="1">
    <source>
        <dbReference type="SAM" id="MobiDB-lite"/>
    </source>
</evidence>
<gene>
    <name evidence="2" type="ORF">PHLGIDRAFT_128065</name>
</gene>
<dbReference type="AlphaFoldDB" id="A0A0C3NP01"/>
<proteinExistence type="predicted"/>
<feature type="region of interest" description="Disordered" evidence="1">
    <location>
        <begin position="204"/>
        <end position="235"/>
    </location>
</feature>
<reference evidence="2 3" key="1">
    <citation type="journal article" date="2014" name="PLoS Genet.">
        <title>Analysis of the Phlebiopsis gigantea genome, transcriptome and secretome provides insight into its pioneer colonization strategies of wood.</title>
        <authorList>
            <person name="Hori C."/>
            <person name="Ishida T."/>
            <person name="Igarashi K."/>
            <person name="Samejima M."/>
            <person name="Suzuki H."/>
            <person name="Master E."/>
            <person name="Ferreira P."/>
            <person name="Ruiz-Duenas F.J."/>
            <person name="Held B."/>
            <person name="Canessa P."/>
            <person name="Larrondo L.F."/>
            <person name="Schmoll M."/>
            <person name="Druzhinina I.S."/>
            <person name="Kubicek C.P."/>
            <person name="Gaskell J.A."/>
            <person name="Kersten P."/>
            <person name="St John F."/>
            <person name="Glasner J."/>
            <person name="Sabat G."/>
            <person name="Splinter BonDurant S."/>
            <person name="Syed K."/>
            <person name="Yadav J."/>
            <person name="Mgbeahuruike A.C."/>
            <person name="Kovalchuk A."/>
            <person name="Asiegbu F.O."/>
            <person name="Lackner G."/>
            <person name="Hoffmeister D."/>
            <person name="Rencoret J."/>
            <person name="Gutierrez A."/>
            <person name="Sun H."/>
            <person name="Lindquist E."/>
            <person name="Barry K."/>
            <person name="Riley R."/>
            <person name="Grigoriev I.V."/>
            <person name="Henrissat B."/>
            <person name="Kues U."/>
            <person name="Berka R.M."/>
            <person name="Martinez A.T."/>
            <person name="Covert S.F."/>
            <person name="Blanchette R.A."/>
            <person name="Cullen D."/>
        </authorList>
    </citation>
    <scope>NUCLEOTIDE SEQUENCE [LARGE SCALE GENOMIC DNA]</scope>
    <source>
        <strain evidence="2 3">11061_1 CR5-6</strain>
    </source>
</reference>
<feature type="region of interest" description="Disordered" evidence="1">
    <location>
        <begin position="27"/>
        <end position="83"/>
    </location>
</feature>
<evidence type="ECO:0000313" key="2">
    <source>
        <dbReference type="EMBL" id="KIP06814.1"/>
    </source>
</evidence>
<organism evidence="2 3">
    <name type="scientific">Phlebiopsis gigantea (strain 11061_1 CR5-6)</name>
    <name type="common">White-rot fungus</name>
    <name type="synonym">Peniophora gigantea</name>
    <dbReference type="NCBI Taxonomy" id="745531"/>
    <lineage>
        <taxon>Eukaryota</taxon>
        <taxon>Fungi</taxon>
        <taxon>Dikarya</taxon>
        <taxon>Basidiomycota</taxon>
        <taxon>Agaricomycotina</taxon>
        <taxon>Agaricomycetes</taxon>
        <taxon>Polyporales</taxon>
        <taxon>Phanerochaetaceae</taxon>
        <taxon>Phlebiopsis</taxon>
    </lineage>
</organism>
<dbReference type="HOGENOM" id="CLU_1180586_0_0_1"/>
<dbReference type="Proteomes" id="UP000053257">
    <property type="component" value="Unassembled WGS sequence"/>
</dbReference>
<evidence type="ECO:0000313" key="3">
    <source>
        <dbReference type="Proteomes" id="UP000053257"/>
    </source>
</evidence>